<dbReference type="Proteomes" id="UP001054801">
    <property type="component" value="Chromosome"/>
</dbReference>
<feature type="signal peptide" evidence="2">
    <location>
        <begin position="1"/>
        <end position="20"/>
    </location>
</feature>
<gene>
    <name evidence="3" type="ORF">L2Y54_10260</name>
</gene>
<dbReference type="InterPro" id="IPR036249">
    <property type="entry name" value="Thioredoxin-like_sf"/>
</dbReference>
<feature type="compositionally biased region" description="Pro residues" evidence="1">
    <location>
        <begin position="37"/>
        <end position="47"/>
    </location>
</feature>
<dbReference type="EMBL" id="CP091244">
    <property type="protein sequence ID" value="UJS26399.1"/>
    <property type="molecule type" value="Genomic_DNA"/>
</dbReference>
<dbReference type="Gene3D" id="3.40.30.10">
    <property type="entry name" value="Glutaredoxin"/>
    <property type="match status" value="1"/>
</dbReference>
<evidence type="ECO:0000313" key="4">
    <source>
        <dbReference type="Proteomes" id="UP001054801"/>
    </source>
</evidence>
<evidence type="ECO:0000256" key="1">
    <source>
        <dbReference type="SAM" id="MobiDB-lite"/>
    </source>
</evidence>
<dbReference type="RefSeq" id="WP_236501788.1">
    <property type="nucleotide sequence ID" value="NZ_CP091244.1"/>
</dbReference>
<keyword evidence="2" id="KW-0732">Signal</keyword>
<keyword evidence="4" id="KW-1185">Reference proteome</keyword>
<feature type="region of interest" description="Disordered" evidence="1">
    <location>
        <begin position="32"/>
        <end position="66"/>
    </location>
</feature>
<sequence length="262" mass="28874">MLHCLCWLAILAVWLPPAHAADPWYGDKERGWFWKEQPPPPPKPPQPQEVKPVVATPPASTQPPTATAEMAALKARLEEAKNAAILRPTPPNVATYLAMQEQAMDSAMLFTDMAQRVRWADPTLDYSFTHPTAAGGVRVDRQLTRAEEKATLNAVAKENGIFFFFKQNCPFCVEQGRILQALREAYPITVMAVSLDGATNPYFPDAKPDNGIAARMGVQDAPAMFIVNPQTQASLPLGYGVVPLDEIESRIRRLVTQPPGVY</sequence>
<dbReference type="Pfam" id="PF13728">
    <property type="entry name" value="TraF"/>
    <property type="match status" value="1"/>
</dbReference>
<dbReference type="SUPFAM" id="SSF52833">
    <property type="entry name" value="Thioredoxin-like"/>
    <property type="match status" value="1"/>
</dbReference>
<dbReference type="InterPro" id="IPR039555">
    <property type="entry name" value="TraF/TrbB"/>
</dbReference>
<accession>A0ABY3T5C6</accession>
<reference evidence="3" key="1">
    <citation type="journal article" date="2022" name="Microorganisms">
        <title>Two New Species of Filamentous Sulfur Bacteria of the Genus Thiothrix, Thiothrix winogradskyi sp. nov. and 'Candidatus Thiothrix sulfatifontis' sp. nov.</title>
        <authorList>
            <person name="Ravin N.V."/>
            <person name="Rossetti S."/>
            <person name="Beletsky A.V."/>
            <person name="Kadnikov V.V."/>
            <person name="Rudenko T.S."/>
            <person name="Smolyakov D.D."/>
            <person name="Moskvitina M.I."/>
            <person name="Gureeva M.V."/>
            <person name="Mardanov A.V."/>
            <person name="Grabovich M.Y."/>
        </authorList>
    </citation>
    <scope>NUCLEOTIDE SEQUENCE</scope>
    <source>
        <strain evidence="3">CT3</strain>
    </source>
</reference>
<proteinExistence type="predicted"/>
<feature type="compositionally biased region" description="Low complexity" evidence="1">
    <location>
        <begin position="48"/>
        <end position="66"/>
    </location>
</feature>
<organism evidence="3 4">
    <name type="scientific">Thiothrix winogradskyi</name>
    <dbReference type="NCBI Taxonomy" id="96472"/>
    <lineage>
        <taxon>Bacteria</taxon>
        <taxon>Pseudomonadati</taxon>
        <taxon>Pseudomonadota</taxon>
        <taxon>Gammaproteobacteria</taxon>
        <taxon>Thiotrichales</taxon>
        <taxon>Thiotrichaceae</taxon>
        <taxon>Thiothrix</taxon>
    </lineage>
</organism>
<evidence type="ECO:0000313" key="3">
    <source>
        <dbReference type="EMBL" id="UJS26399.1"/>
    </source>
</evidence>
<protein>
    <submittedName>
        <fullName evidence="3">Conjugal transfer protein TraF</fullName>
    </submittedName>
</protein>
<name>A0ABY3T5C6_9GAMM</name>
<evidence type="ECO:0000256" key="2">
    <source>
        <dbReference type="SAM" id="SignalP"/>
    </source>
</evidence>
<feature type="chain" id="PRO_5045935670" evidence="2">
    <location>
        <begin position="21"/>
        <end position="262"/>
    </location>
</feature>